<reference evidence="2 4" key="1">
    <citation type="journal article" date="2018" name="BMC Genomics">
        <title>The genome of Naegleria lovaniensis, the basis for a comparative approach to unravel pathogenicity factors of the human pathogenic amoeba N. fowleri.</title>
        <authorList>
            <person name="Liechti N."/>
            <person name="Schurch N."/>
            <person name="Bruggmann R."/>
            <person name="Wittwer M."/>
        </authorList>
    </citation>
    <scope>NUCLEOTIDE SEQUENCE [LARGE SCALE GENOMIC DNA]</scope>
    <source>
        <strain evidence="2 4">ATCC 30569</strain>
    </source>
</reference>
<evidence type="ECO:0000313" key="2">
    <source>
        <dbReference type="EMBL" id="KAG2370884.1"/>
    </source>
</evidence>
<feature type="signal peptide" evidence="1">
    <location>
        <begin position="1"/>
        <end position="21"/>
    </location>
</feature>
<sequence>MYKRIVLLCTVLLLAAAVVMAADTTSSKPVDTYGEHKQFCYKRCKTYKTEKGKCSDYEWRGTTKKCCAWKVVGKGKCLKYKRYSKCIYKSKPRKLCLGHGYKQVCKPKKERYCVKYGWKHQCVGKGKNHHCARYSYHFICSKYDKKHICASYIKIPKTKYYYKTKCIHYKIKAKCDSYKQICKCQKKWKKVTKKHYKGWYDTYHRAFCIKKCHSICNRVVKRRYCVAHKKVRFARPKGYIKKCNKFVFRKFCVAQKKARFCTKWVKTKFCNARKKVRYCKIHKYRRFCKYYKSVPFCTQHHTTKSRCLKRKYWRKCTHRSYGVKVCKKYQFVGGKLHCAKRGLVNKCTEYETKCSPIQIDKYVPKKK</sequence>
<dbReference type="RefSeq" id="XP_044542127.1">
    <property type="nucleotide sequence ID" value="XM_044688809.1"/>
</dbReference>
<keyword evidence="1" id="KW-0732">Signal</keyword>
<dbReference type="EMBL" id="PYSW02000075">
    <property type="protein sequence ID" value="KAG2370884.1"/>
    <property type="molecule type" value="Genomic_DNA"/>
</dbReference>
<reference evidence="2" key="2">
    <citation type="submission" date="2020-04" db="EMBL/GenBank/DDBJ databases">
        <authorList>
            <person name="Liechti N."/>
            <person name="Schuerch N."/>
            <person name="Bruggmann R."/>
            <person name="Wittwer M."/>
        </authorList>
    </citation>
    <scope>NUCLEOTIDE SEQUENCE</scope>
    <source>
        <strain evidence="2">ATCC 30569</strain>
    </source>
</reference>
<comment type="caution">
    <text evidence="2">The sequence shown here is derived from an EMBL/GenBank/DDBJ whole genome shotgun (WGS) entry which is preliminary data.</text>
</comment>
<gene>
    <name evidence="3" type="ORF">C9374_012983</name>
    <name evidence="2" type="ORF">C9374_013759</name>
</gene>
<proteinExistence type="predicted"/>
<dbReference type="AlphaFoldDB" id="A0AA88KBH5"/>
<feature type="chain" id="PRO_5041589844" evidence="1">
    <location>
        <begin position="22"/>
        <end position="367"/>
    </location>
</feature>
<name>A0AA88KBH5_NAELO</name>
<evidence type="ECO:0000313" key="3">
    <source>
        <dbReference type="EMBL" id="KAG2372953.1"/>
    </source>
</evidence>
<organism evidence="2 4">
    <name type="scientific">Naegleria lovaniensis</name>
    <name type="common">Amoeba</name>
    <dbReference type="NCBI Taxonomy" id="51637"/>
    <lineage>
        <taxon>Eukaryota</taxon>
        <taxon>Discoba</taxon>
        <taxon>Heterolobosea</taxon>
        <taxon>Tetramitia</taxon>
        <taxon>Eutetramitia</taxon>
        <taxon>Vahlkampfiidae</taxon>
        <taxon>Naegleria</taxon>
    </lineage>
</organism>
<evidence type="ECO:0000256" key="1">
    <source>
        <dbReference type="SAM" id="SignalP"/>
    </source>
</evidence>
<dbReference type="GeneID" id="68105437"/>
<dbReference type="EMBL" id="PYSW02000063">
    <property type="protein sequence ID" value="KAG2372953.1"/>
    <property type="molecule type" value="Genomic_DNA"/>
</dbReference>
<dbReference type="Proteomes" id="UP000816034">
    <property type="component" value="Unassembled WGS sequence"/>
</dbReference>
<accession>A0AA88KBH5</accession>
<evidence type="ECO:0000313" key="4">
    <source>
        <dbReference type="Proteomes" id="UP000816034"/>
    </source>
</evidence>
<protein>
    <submittedName>
        <fullName evidence="2">Uncharacterized protein</fullName>
    </submittedName>
</protein>
<keyword evidence="4" id="KW-1185">Reference proteome</keyword>